<comment type="caution">
    <text evidence="6">The sequence shown here is derived from an EMBL/GenBank/DDBJ whole genome shotgun (WGS) entry which is preliminary data.</text>
</comment>
<keyword evidence="4 5" id="KW-0472">Membrane</keyword>
<evidence type="ECO:0000256" key="3">
    <source>
        <dbReference type="ARBA" id="ARBA00022989"/>
    </source>
</evidence>
<name>A0AAE0XC54_9PEZI</name>
<evidence type="ECO:0000256" key="4">
    <source>
        <dbReference type="ARBA" id="ARBA00023136"/>
    </source>
</evidence>
<keyword evidence="3 5" id="KW-1133">Transmembrane helix</keyword>
<evidence type="ECO:0000313" key="6">
    <source>
        <dbReference type="EMBL" id="KAK3689905.1"/>
    </source>
</evidence>
<proteinExistence type="predicted"/>
<sequence>MTVYNCRTSNAWAGDLALTVTHFPGQQLTFAIFFGCSEKQENNIIKRLRRAGDDAAHPMLLVGIVADLEHARQMKEVDLKTDELETQIYQLDHETVASRNQSGSSNNQRNMEKRTAWLDTTHARNLLISQLSLLKKMQSHDSEATMMEDPHKDATSEPELMKYYDVEEVIQKAGMSINDRLSTLIGDPLYKTKANKAAQAHGETNMEIATSTGQDSSQMRTIALVTMIFLPGTFFASLFSMTFFNWSPSGDQPFVSGYIWIYFCITLVFTLVTLSVYFLLHRRRKKRGRAGEDSSMV</sequence>
<evidence type="ECO:0000313" key="7">
    <source>
        <dbReference type="Proteomes" id="UP001270362"/>
    </source>
</evidence>
<dbReference type="GO" id="GO:0016020">
    <property type="term" value="C:membrane"/>
    <property type="evidence" value="ECO:0007669"/>
    <property type="project" value="UniProtKB-SubCell"/>
</dbReference>
<feature type="transmembrane region" description="Helical" evidence="5">
    <location>
        <begin position="258"/>
        <end position="280"/>
    </location>
</feature>
<feature type="transmembrane region" description="Helical" evidence="5">
    <location>
        <begin position="222"/>
        <end position="246"/>
    </location>
</feature>
<organism evidence="6 7">
    <name type="scientific">Podospora appendiculata</name>
    <dbReference type="NCBI Taxonomy" id="314037"/>
    <lineage>
        <taxon>Eukaryota</taxon>
        <taxon>Fungi</taxon>
        <taxon>Dikarya</taxon>
        <taxon>Ascomycota</taxon>
        <taxon>Pezizomycotina</taxon>
        <taxon>Sordariomycetes</taxon>
        <taxon>Sordariomycetidae</taxon>
        <taxon>Sordariales</taxon>
        <taxon>Podosporaceae</taxon>
        <taxon>Podospora</taxon>
    </lineage>
</organism>
<reference evidence="6" key="2">
    <citation type="submission" date="2023-06" db="EMBL/GenBank/DDBJ databases">
        <authorList>
            <consortium name="Lawrence Berkeley National Laboratory"/>
            <person name="Haridas S."/>
            <person name="Hensen N."/>
            <person name="Bonometti L."/>
            <person name="Westerberg I."/>
            <person name="Brannstrom I.O."/>
            <person name="Guillou S."/>
            <person name="Cros-Aarteil S."/>
            <person name="Calhoun S."/>
            <person name="Kuo A."/>
            <person name="Mondo S."/>
            <person name="Pangilinan J."/>
            <person name="Riley R."/>
            <person name="Labutti K."/>
            <person name="Andreopoulos B."/>
            <person name="Lipzen A."/>
            <person name="Chen C."/>
            <person name="Yanf M."/>
            <person name="Daum C."/>
            <person name="Ng V."/>
            <person name="Clum A."/>
            <person name="Steindorff A."/>
            <person name="Ohm R."/>
            <person name="Martin F."/>
            <person name="Silar P."/>
            <person name="Natvig D."/>
            <person name="Lalanne C."/>
            <person name="Gautier V."/>
            <person name="Ament-Velasquez S.L."/>
            <person name="Kruys A."/>
            <person name="Hutchinson M.I."/>
            <person name="Powell A.J."/>
            <person name="Barry K."/>
            <person name="Miller A.N."/>
            <person name="Grigoriev I.V."/>
            <person name="Debuchy R."/>
            <person name="Gladieux P."/>
            <person name="Thoren M.H."/>
            <person name="Johannesson H."/>
        </authorList>
    </citation>
    <scope>NUCLEOTIDE SEQUENCE</scope>
    <source>
        <strain evidence="6">CBS 314.62</strain>
    </source>
</reference>
<reference evidence="6" key="1">
    <citation type="journal article" date="2023" name="Mol. Phylogenet. Evol.">
        <title>Genome-scale phylogeny and comparative genomics of the fungal order Sordariales.</title>
        <authorList>
            <person name="Hensen N."/>
            <person name="Bonometti L."/>
            <person name="Westerberg I."/>
            <person name="Brannstrom I.O."/>
            <person name="Guillou S."/>
            <person name="Cros-Aarteil S."/>
            <person name="Calhoun S."/>
            <person name="Haridas S."/>
            <person name="Kuo A."/>
            <person name="Mondo S."/>
            <person name="Pangilinan J."/>
            <person name="Riley R."/>
            <person name="LaButti K."/>
            <person name="Andreopoulos B."/>
            <person name="Lipzen A."/>
            <person name="Chen C."/>
            <person name="Yan M."/>
            <person name="Daum C."/>
            <person name="Ng V."/>
            <person name="Clum A."/>
            <person name="Steindorff A."/>
            <person name="Ohm R.A."/>
            <person name="Martin F."/>
            <person name="Silar P."/>
            <person name="Natvig D.O."/>
            <person name="Lalanne C."/>
            <person name="Gautier V."/>
            <person name="Ament-Velasquez S.L."/>
            <person name="Kruys A."/>
            <person name="Hutchinson M.I."/>
            <person name="Powell A.J."/>
            <person name="Barry K."/>
            <person name="Miller A.N."/>
            <person name="Grigoriev I.V."/>
            <person name="Debuchy R."/>
            <person name="Gladieux P."/>
            <person name="Hiltunen Thoren M."/>
            <person name="Johannesson H."/>
        </authorList>
    </citation>
    <scope>NUCLEOTIDE SEQUENCE</scope>
    <source>
        <strain evidence="6">CBS 314.62</strain>
    </source>
</reference>
<keyword evidence="7" id="KW-1185">Reference proteome</keyword>
<evidence type="ECO:0000256" key="5">
    <source>
        <dbReference type="SAM" id="Phobius"/>
    </source>
</evidence>
<gene>
    <name evidence="6" type="ORF">B0T22DRAFT_514680</name>
</gene>
<dbReference type="Gene3D" id="1.20.58.340">
    <property type="entry name" value="Magnesium transport protein CorA, transmembrane region"/>
    <property type="match status" value="1"/>
</dbReference>
<dbReference type="AlphaFoldDB" id="A0AAE0XC54"/>
<dbReference type="InterPro" id="IPR045863">
    <property type="entry name" value="CorA_TM1_TM2"/>
</dbReference>
<evidence type="ECO:0000256" key="2">
    <source>
        <dbReference type="ARBA" id="ARBA00022692"/>
    </source>
</evidence>
<protein>
    <submittedName>
        <fullName evidence="6">Uncharacterized protein</fullName>
    </submittedName>
</protein>
<dbReference type="Proteomes" id="UP001270362">
    <property type="component" value="Unassembled WGS sequence"/>
</dbReference>
<comment type="subcellular location">
    <subcellularLocation>
        <location evidence="1">Membrane</location>
        <topology evidence="1">Multi-pass membrane protein</topology>
    </subcellularLocation>
</comment>
<dbReference type="SUPFAM" id="SSF144083">
    <property type="entry name" value="Magnesium transport protein CorA, transmembrane region"/>
    <property type="match status" value="1"/>
</dbReference>
<dbReference type="EMBL" id="JAULSO010000002">
    <property type="protein sequence ID" value="KAK3689905.1"/>
    <property type="molecule type" value="Genomic_DNA"/>
</dbReference>
<accession>A0AAE0XC54</accession>
<evidence type="ECO:0000256" key="1">
    <source>
        <dbReference type="ARBA" id="ARBA00004141"/>
    </source>
</evidence>
<keyword evidence="2 5" id="KW-0812">Transmembrane</keyword>